<feature type="compositionally biased region" description="Basic and acidic residues" evidence="2">
    <location>
        <begin position="2861"/>
        <end position="2874"/>
    </location>
</feature>
<organism evidence="5 6">
    <name type="scientific">Phytophthora fragariaefolia</name>
    <dbReference type="NCBI Taxonomy" id="1490495"/>
    <lineage>
        <taxon>Eukaryota</taxon>
        <taxon>Sar</taxon>
        <taxon>Stramenopiles</taxon>
        <taxon>Oomycota</taxon>
        <taxon>Peronosporomycetes</taxon>
        <taxon>Peronosporales</taxon>
        <taxon>Peronosporaceae</taxon>
        <taxon>Phytophthora</taxon>
    </lineage>
</organism>
<feature type="compositionally biased region" description="Low complexity" evidence="2">
    <location>
        <begin position="2760"/>
        <end position="2773"/>
    </location>
</feature>
<sequence>MLSRYESPELGAAASKLDLTHFSIQSLLLADRIVRCEVIEHGLQSIMETSVTGRFERIASELLSHSSRVLSQLLPPQETGSSLMRQGAPLILSPREICLRAGLHLQEIQYRDAFASHVASKQTNPASFWTSGGLAVDWEYQLKYRMDDATTVGHECHVEMNTLNIPYGFTYLSPHDDTVVTPTSLRSLFSFYACIRHAQGCVLTGSSGSGKRTLSMQVSSILGRRNFSATLTSYTHATRLLIGALYAGGTFCAQLQFTDNTRSVASLIKTLVTTLASIEHAVLTNNPIVGLHRSPISFSPGTAMLVVFPSKTGLAAEDAEEIRIWTEPLSRITIVRWDDEYIIEALLLSKGFADPHGLAKTLFMVWEQARSNYSVTEKLGSSSHDGPFRFAALKTVISDATAQLGKRQPSTSESIVLGQLTLLRKAMLEYFHDRIDPQQTRALEGILDSYFASEDSMYYENAAVAQTKSGAPAELLECITLAIQELHFVPRRMTLDSVSSLTSALTFSVSTVLVGPPGVGKTTTYQVLAKTFELWLQRRDQSGDTLSPSEDSQPANQPPNSGAILARSTPLSLAKRSNTYLTSKAEKIAAPSVAIRIVLPMAFTVSQLYGGVSLDGHGRVPSILGQLIRKAQEIYIPKVTITVEDSQNTSTTGELKSTESLLDLRSQVWVVFDDTLDLRWLEGLLGVLLYARGVVSPLLAFEDGEFMTLPPNIRFIFEVLQLRDATPGFLHVSAILHLNADPREEPIHDRKVSYHRAKSIQSELNMTLATAYLHRYLLVQRKRVSKLSSEASKPPTWSSTDTFKVIEKWLTKSSLLAELSTILDTAPNTTVSLSPLQRVTNLTSLLQSLISTASTLPDPASRTAKASSSLNAFMQFTEELSNGQIRVEMSLMYSLMWGFAACTGGLTIIQRQVSDILRREFEHLTPAWLGCGPDVNLFDTLLDLQELRFVSVVTTSGRTALKPQVSNSRSMSTLFVPTTTSLSVHAAIHEGLRSGRGLLLLGGDNARRTMLVRNFLGQLEVIKSIIAASGVSKFGQARYTADGDEDKTPTAIPSKATEAATLASVKRLRLRQISLVTWMAMRLQKDSNGEDNTQVSGSASIASITTASDSPSMTSVVEADEVIPLVITPSADINKTTMVRQFDRGDVIPFFFAIPHGDSTCHNGETAVELANCLERMLQRERTGVFEPPPGKTALLILDDLHLATPADQCHSVESRSPPLYPSVYTYLRSVQEHGTIYRGASCLPISVENLMMLGSMHVDPFQKSSGREESLQKLTSQFFPVLAASCELDELHHIFGQALQAHWGLNSSSKSAAAATLPTAVRYAIPLMIAATTVIWDRLRATYKYHLQDLARVYEGVCGVRLSLLADVETLLRLWTHECSRTLREPSMGICSPRQDSDVAEEISRMRIQISQIIQRRASARASRLSIGAVPSISFAVGTKRQSVQSNQTSNDDNASPAVLIALFAARSSASTPIGSRVSSRPSQHYNSLQEKQHYAELMGGLWAFVPARVYYGDHSIVMNSVSQDNSAAGSSALNSFGRARRYSSTSFMRQMSLQSSSRESSWIYAEISFEDDTEAVSTSSMQPYFRDLLTFSSTTMTLRPGNSRKAIALPRDVPPVPFKLVRSHHLLGLTSFSNGSAEDTLLRFATVARTPELYEPSQADSAIFTISGLAEDPNIVRSIHSCLSLRWKRLLLELYERVGVAGQEATLVVKHLDLLPPAMINQIQALMTTGEVPGTLSLEEQVHIATRVIDERLLALKKKHAAQVAQIRAEAESIRDQALAILHEKQRESPTTPLLEAFQLVEVQYQREQRSKLSRVDLRWQQDTDDLRRQREVESESVAAMVMALTRPLGVTSGKWASAVARMCSKLRVVLLVEKEHEKRVRRANPNIFSICDVVSAPQLDRDSLRVLVHGHFLTQVQQVLVDHKDEVSETQRKPEDGSLADFLYQTQRSLWVLVCMAIDMHLAVAQACSTEREEGGDRSANPPISRTFAMAAFFSKFVVENYAREEAARVKASWFLDLSSRLDRDLGALRSSDVDLSEQLTAIDKQLVDHEARLIEQKEDAERIRLIMQRFQVAADDQVQVTNEAQEVAQRELREPMACLEEANRALLLVDRRHIVEIKSFVSPPPLVHLVLGAVCVLFQLEPSWESARRLLLGDANVVQTLLQFNKDAVPAAALAKLEADYLSDERFCREDVERQSVAAASMVGWVTAIHQYATARRQVQPTLDKLDKAQSRLQLIMQEYQVSKQRVIEADEAWQSTQAAIDAAITRKEALAGEISSLDARCDSGELAMEALKEDRKLQHQAASANSMRRGFSLATWNALLSAGVLAYACELSFSPRRQRIFQTWAASYSSYGGLTPGCPPTSTCCTFMPSISVVLKGTMDESAGINDHETPLTPLFSGDFPEDGCVETENALKLVTCAGGLGFSRRRLWDASVLSLIAATPTLPVVMITRFSSEIEELLVNCARRVWHWQHLHMVYARATDFDDVFRVAALMGHQLLVLDVEPIDSEPIPGEKLRKCLHSALMWKTKRINGIEQLVISDNPPNADMNEDESIPSGCNTTTMDTIALHSNFRLILTSHADRSAFGESLDMLPTLDAHLHSCDVVDVLLDKIWSNPVSKSTDSSNAPPHISGSTLKTVLKEQGRLAQKYEASHAQLTKLLETAAVASHFPLSQTQALRERLSAIQEARQVLREKRREIQEQLRVVKRQCMPIARIGAAVFNAFNTTISEVGSNASPPLTLQIFLPLLLDALAPSPSTTTGMATGSTAPSTPMLKDTKRPPSSNRLSLLARGAARFSLFGSSRRQLNSFGIPADALTKLVTRIVPLVSPASTNGDWYRFLLRVIITMEEMQSTSQKELALPDREHVEAESARDSSNSQSVGTILLQYKMRNGTKRNDALSSITIEACKAISIATTRPDLQRRVVSTISNGCKLEDTPSDVEDVDAIMRIALPGVSSRAERLRLSLLLFPELVQHVCDRVLAGYGVPLNFHRRGSGIISNTPAEVEVVALVEGLWLRTLRALPEKTAAVVMAKHEFHSFSFARRIFFQGLEGSPTLQIRLLTMLIERKFRVLNDSDTTLTPLTDIVEQVIPLDQLYIFPRSVHPREHQVDVQQLLLMAEDFKQITQMEKTQLEALEEVPFAVVNMKEKAGTPEYWEALFQILHRSSQRASTTAFQRLNSVNIGFAAAKESLVRRPSIMLGESSTKTSILSLSSMNPGSNSAASVVAALSPPPLARSGTAHRASIRSMVSRLSAIDTMAPTYPRILAVVDDIRSLPVHLRSSIVCFRDEYENESAASSGYQAQASFSKCLQCTILRLTMYPSVQTLRTLLRPHDEDMVTPRAPLGYFWQVLSGLVLFHATLIFRSHVLRAVYPGALPPPHHPGGLGTILHYSDDDFLTATNQFLTTISDKKHHHSQQTSRAARRTEYNTVLERRIYLQVILSSYSRLGAGHQEIEFLLRLWSECLQLVSWDDASVGDSGTKPAPLPSFRGHRPMTRSPLRGSLADATESNKSFSAHLIKGSNSVAKSSLALGFLAFPSEGLRQDTLSIAQWLELVWNYATNIDQSLDSKLQALLLGFQQSVSRCGSLEDTSRDLLAASGGMEMINRPPPKWMLSFGWTSKNNVALVGDSAELSASLYLRDAIDVLETIIAEALPPRIDMESWDKVKEPPSSEANYDFEAEHGYRLEAKSHVVNRTTKSMAMVYNFHVDACSRSLERILTSLQEVESLRNGDRAVENLLPEAHEDAGDESVDADEKPSRHENAQMLSLVDVEDGAVREQVVSILRNEVPAVLFGRTSVPAPITSAWSLHDALQHYQDWYNFLTSGQSLTRSDPARFWLPGILASGLSVPHLVDIARQRHVAARSSGSTTEISIHFTLRLAPSRPDPTRPDPFLENVFAVLDGVMLLGASWDEASQCLDRLGRAPALHHRVQILCAASTGQTGQVTRVPLLASHHGALLLECPLEEDPTRPTNLSTPFLIPVGSHYR</sequence>
<name>A0A9W6XJT8_9STRA</name>
<gene>
    <name evidence="5" type="ORF">Pfra01_001215200</name>
</gene>
<feature type="domain" description="Dynein heavy chain coiled coil stalk" evidence="4">
    <location>
        <begin position="2086"/>
        <end position="2272"/>
    </location>
</feature>
<feature type="domain" description="Dynein heavy chain hydrolytic ATP-binding dynein motor region" evidence="3">
    <location>
        <begin position="167"/>
        <end position="522"/>
    </location>
</feature>
<evidence type="ECO:0000256" key="2">
    <source>
        <dbReference type="SAM" id="MobiDB-lite"/>
    </source>
</evidence>
<dbReference type="Pfam" id="PF12774">
    <property type="entry name" value="AAA_6"/>
    <property type="match status" value="1"/>
</dbReference>
<evidence type="ECO:0000256" key="1">
    <source>
        <dbReference type="SAM" id="Coils"/>
    </source>
</evidence>
<dbReference type="InterPro" id="IPR027417">
    <property type="entry name" value="P-loop_NTPase"/>
</dbReference>
<dbReference type="Gene3D" id="1.20.58.1120">
    <property type="match status" value="1"/>
</dbReference>
<dbReference type="Gene3D" id="1.20.920.20">
    <property type="match status" value="1"/>
</dbReference>
<protein>
    <submittedName>
        <fullName evidence="5">Unnamed protein product</fullName>
    </submittedName>
</protein>
<dbReference type="GO" id="GO:0005524">
    <property type="term" value="F:ATP binding"/>
    <property type="evidence" value="ECO:0007669"/>
    <property type="project" value="InterPro"/>
</dbReference>
<feature type="region of interest" description="Disordered" evidence="2">
    <location>
        <begin position="3739"/>
        <end position="3758"/>
    </location>
</feature>
<proteinExistence type="predicted"/>
<keyword evidence="1" id="KW-0175">Coiled coil</keyword>
<dbReference type="InterPro" id="IPR035699">
    <property type="entry name" value="AAA_6"/>
</dbReference>
<dbReference type="PANTHER" id="PTHR46454">
    <property type="entry name" value="DYNEIN AXONEMAL HEAVY CHAIN 7-RELATED"/>
    <property type="match status" value="1"/>
</dbReference>
<dbReference type="Gene3D" id="3.40.50.300">
    <property type="entry name" value="P-loop containing nucleotide triphosphate hydrolases"/>
    <property type="match status" value="2"/>
</dbReference>
<dbReference type="EMBL" id="BSXT01001225">
    <property type="protein sequence ID" value="GMF40074.1"/>
    <property type="molecule type" value="Genomic_DNA"/>
</dbReference>
<evidence type="ECO:0000259" key="3">
    <source>
        <dbReference type="Pfam" id="PF12774"/>
    </source>
</evidence>
<evidence type="ECO:0000313" key="5">
    <source>
        <dbReference type="EMBL" id="GMF40074.1"/>
    </source>
</evidence>
<feature type="region of interest" description="Disordered" evidence="2">
    <location>
        <begin position="2760"/>
        <end position="2785"/>
    </location>
</feature>
<feature type="coiled-coil region" evidence="1">
    <location>
        <begin position="2677"/>
        <end position="2711"/>
    </location>
</feature>
<dbReference type="Proteomes" id="UP001165121">
    <property type="component" value="Unassembled WGS sequence"/>
</dbReference>
<feature type="region of interest" description="Disordered" evidence="2">
    <location>
        <begin position="542"/>
        <end position="567"/>
    </location>
</feature>
<feature type="region of interest" description="Disordered" evidence="2">
    <location>
        <begin position="2856"/>
        <end position="2879"/>
    </location>
</feature>
<evidence type="ECO:0000313" key="6">
    <source>
        <dbReference type="Proteomes" id="UP001165121"/>
    </source>
</evidence>
<reference evidence="5" key="1">
    <citation type="submission" date="2023-04" db="EMBL/GenBank/DDBJ databases">
        <title>Phytophthora fragariaefolia NBRC 109709.</title>
        <authorList>
            <person name="Ichikawa N."/>
            <person name="Sato H."/>
            <person name="Tonouchi N."/>
        </authorList>
    </citation>
    <scope>NUCLEOTIDE SEQUENCE</scope>
    <source>
        <strain evidence="5">NBRC 109709</strain>
    </source>
</reference>
<dbReference type="Gene3D" id="1.20.920.30">
    <property type="match status" value="1"/>
</dbReference>
<accession>A0A9W6XJT8</accession>
<dbReference type="SUPFAM" id="SSF52540">
    <property type="entry name" value="P-loop containing nucleoside triphosphate hydrolases"/>
    <property type="match status" value="1"/>
</dbReference>
<evidence type="ECO:0000259" key="4">
    <source>
        <dbReference type="Pfam" id="PF12777"/>
    </source>
</evidence>
<keyword evidence="6" id="KW-1185">Reference proteome</keyword>
<dbReference type="OrthoDB" id="199400at2759"/>
<dbReference type="InterPro" id="IPR024743">
    <property type="entry name" value="Dynein_HC_stalk"/>
</dbReference>
<dbReference type="PANTHER" id="PTHR46454:SF17">
    <property type="entry name" value="DYNEIN HEAVY CHAIN LINKER DOMAIN-CONTAINING PROTEIN"/>
    <property type="match status" value="1"/>
</dbReference>
<comment type="caution">
    <text evidence="5">The sequence shown here is derived from an EMBL/GenBank/DDBJ whole genome shotgun (WGS) entry which is preliminary data.</text>
</comment>
<feature type="compositionally biased region" description="Polar residues" evidence="2">
    <location>
        <begin position="543"/>
        <end position="560"/>
    </location>
</feature>
<dbReference type="Pfam" id="PF12777">
    <property type="entry name" value="MT"/>
    <property type="match status" value="1"/>
</dbReference>